<accession>A0A5Y6RJB0</accession>
<evidence type="ECO:0000313" key="3">
    <source>
        <dbReference type="Proteomes" id="UP000358933"/>
    </source>
</evidence>
<protein>
    <submittedName>
        <fullName evidence="2">Uncharacterized protein</fullName>
    </submittedName>
</protein>
<name>A0A5Y6RJB0_CAMJU</name>
<reference evidence="2" key="1">
    <citation type="submission" date="2019-08" db="EMBL/GenBank/DDBJ databases">
        <authorList>
            <person name="Ashton P.M."/>
            <person name="Dallman T."/>
            <person name="Nair S."/>
            <person name="De Pinna E."/>
            <person name="Peters T."/>
            <person name="Grant K."/>
        </authorList>
    </citation>
    <scope>NUCLEOTIDE SEQUENCE</scope>
    <source>
        <strain evidence="2">735927</strain>
        <strain evidence="1 3">OXC2299</strain>
    </source>
</reference>
<gene>
    <name evidence="1" type="ORF">E7N58_04485</name>
    <name evidence="2" type="ORF">FRR45_07510</name>
</gene>
<dbReference type="EMBL" id="AACJKW010000006">
    <property type="protein sequence ID" value="EAK8193438.1"/>
    <property type="molecule type" value="Genomic_DNA"/>
</dbReference>
<organism evidence="2">
    <name type="scientific">Campylobacter jejuni</name>
    <dbReference type="NCBI Taxonomy" id="197"/>
    <lineage>
        <taxon>Bacteria</taxon>
        <taxon>Pseudomonadati</taxon>
        <taxon>Campylobacterota</taxon>
        <taxon>Epsilonproteobacteria</taxon>
        <taxon>Campylobacterales</taxon>
        <taxon>Campylobacteraceae</taxon>
        <taxon>Campylobacter</taxon>
    </lineage>
</organism>
<dbReference type="EMBL" id="AAJDKJ010000030">
    <property type="protein sequence ID" value="ECK7956746.1"/>
    <property type="molecule type" value="Genomic_DNA"/>
</dbReference>
<evidence type="ECO:0000313" key="2">
    <source>
        <dbReference type="EMBL" id="ECK7956746.1"/>
    </source>
</evidence>
<dbReference type="Proteomes" id="UP000358933">
    <property type="component" value="Unassembled WGS sequence"/>
</dbReference>
<dbReference type="AlphaFoldDB" id="A0A5Y6RJB0"/>
<sequence length="60" mass="7002">MFSNYSYLNPSEIICVKNPKNTRNKFENLNSEFPLFKLGLKDNDESTTQNIILSSLNFLR</sequence>
<evidence type="ECO:0000313" key="1">
    <source>
        <dbReference type="EMBL" id="EAK8193438.1"/>
    </source>
</evidence>
<proteinExistence type="predicted"/>
<comment type="caution">
    <text evidence="2">The sequence shown here is derived from an EMBL/GenBank/DDBJ whole genome shotgun (WGS) entry which is preliminary data.</text>
</comment>